<dbReference type="InterPro" id="IPR020610">
    <property type="entry name" value="Thiolase_AS"/>
</dbReference>
<feature type="domain" description="Thiolase C-terminal" evidence="12">
    <location>
        <begin position="277"/>
        <end position="395"/>
    </location>
</feature>
<evidence type="ECO:0000256" key="2">
    <source>
        <dbReference type="ARBA" id="ARBA00004872"/>
    </source>
</evidence>
<dbReference type="InterPro" id="IPR002155">
    <property type="entry name" value="Thiolase"/>
</dbReference>
<evidence type="ECO:0000313" key="13">
    <source>
        <dbReference type="EMBL" id="RPA97727.1"/>
    </source>
</evidence>
<evidence type="ECO:0000256" key="8">
    <source>
        <dbReference type="ARBA" id="ARBA00047605"/>
    </source>
</evidence>
<dbReference type="InterPro" id="IPR020613">
    <property type="entry name" value="Thiolase_CS"/>
</dbReference>
<feature type="active site" description="Acyl-thioester intermediate" evidence="9">
    <location>
        <position position="99"/>
    </location>
</feature>
<organism evidence="13 14">
    <name type="scientific">Choiromyces venosus 120613-1</name>
    <dbReference type="NCBI Taxonomy" id="1336337"/>
    <lineage>
        <taxon>Eukaryota</taxon>
        <taxon>Fungi</taxon>
        <taxon>Dikarya</taxon>
        <taxon>Ascomycota</taxon>
        <taxon>Pezizomycotina</taxon>
        <taxon>Pezizomycetes</taxon>
        <taxon>Pezizales</taxon>
        <taxon>Tuberaceae</taxon>
        <taxon>Choiromyces</taxon>
    </lineage>
</organism>
<dbReference type="STRING" id="1336337.A0A3N4JKB9"/>
<feature type="active site" description="Proton acceptor" evidence="9">
    <location>
        <position position="384"/>
    </location>
</feature>
<protein>
    <recommendedName>
        <fullName evidence="7">acetyl-CoA C-acyltransferase</fullName>
        <ecNumber evidence="7">2.3.1.16</ecNumber>
    </recommendedName>
</protein>
<comment type="catalytic activity">
    <reaction evidence="8">
        <text>an acyl-CoA + acetyl-CoA = a 3-oxoacyl-CoA + CoA</text>
        <dbReference type="Rhea" id="RHEA:21564"/>
        <dbReference type="ChEBI" id="CHEBI:57287"/>
        <dbReference type="ChEBI" id="CHEBI:57288"/>
        <dbReference type="ChEBI" id="CHEBI:58342"/>
        <dbReference type="ChEBI" id="CHEBI:90726"/>
        <dbReference type="EC" id="2.3.1.16"/>
    </reaction>
</comment>
<dbReference type="NCBIfam" id="TIGR01930">
    <property type="entry name" value="AcCoA-C-Actrans"/>
    <property type="match status" value="1"/>
</dbReference>
<evidence type="ECO:0000259" key="12">
    <source>
        <dbReference type="Pfam" id="PF02803"/>
    </source>
</evidence>
<dbReference type="GO" id="GO:0010124">
    <property type="term" value="P:phenylacetate catabolic process"/>
    <property type="evidence" value="ECO:0007669"/>
    <property type="project" value="TreeGrafter"/>
</dbReference>
<evidence type="ECO:0000256" key="1">
    <source>
        <dbReference type="ARBA" id="ARBA00001958"/>
    </source>
</evidence>
<dbReference type="EMBL" id="ML120401">
    <property type="protein sequence ID" value="RPA97727.1"/>
    <property type="molecule type" value="Genomic_DNA"/>
</dbReference>
<evidence type="ECO:0000256" key="9">
    <source>
        <dbReference type="PIRSR" id="PIRSR000429-1"/>
    </source>
</evidence>
<comment type="cofactor">
    <cofactor evidence="1">
        <name>K(+)</name>
        <dbReference type="ChEBI" id="CHEBI:29103"/>
    </cofactor>
</comment>
<dbReference type="InterPro" id="IPR020615">
    <property type="entry name" value="Thiolase_acyl_enz_int_AS"/>
</dbReference>
<dbReference type="SUPFAM" id="SSF53901">
    <property type="entry name" value="Thiolase-like"/>
    <property type="match status" value="2"/>
</dbReference>
<evidence type="ECO:0000256" key="5">
    <source>
        <dbReference type="ARBA" id="ARBA00022958"/>
    </source>
</evidence>
<dbReference type="PROSITE" id="PS00737">
    <property type="entry name" value="THIOLASE_2"/>
    <property type="match status" value="1"/>
</dbReference>
<dbReference type="GO" id="GO:0006635">
    <property type="term" value="P:fatty acid beta-oxidation"/>
    <property type="evidence" value="ECO:0007669"/>
    <property type="project" value="TreeGrafter"/>
</dbReference>
<dbReference type="InterPro" id="IPR020616">
    <property type="entry name" value="Thiolase_N"/>
</dbReference>
<keyword evidence="4 10" id="KW-0808">Transferase</keyword>
<keyword evidence="5" id="KW-0630">Potassium</keyword>
<keyword evidence="6 10" id="KW-0012">Acyltransferase</keyword>
<evidence type="ECO:0000256" key="6">
    <source>
        <dbReference type="ARBA" id="ARBA00023315"/>
    </source>
</evidence>
<dbReference type="PROSITE" id="PS00098">
    <property type="entry name" value="THIOLASE_1"/>
    <property type="match status" value="1"/>
</dbReference>
<dbReference type="Gene3D" id="3.40.47.10">
    <property type="match status" value="2"/>
</dbReference>
<evidence type="ECO:0000256" key="3">
    <source>
        <dbReference type="ARBA" id="ARBA00010982"/>
    </source>
</evidence>
<gene>
    <name evidence="13" type="ORF">L873DRAFT_1689584</name>
</gene>
<dbReference type="PIRSF" id="PIRSF000429">
    <property type="entry name" value="Ac-CoA_Ac_transf"/>
    <property type="match status" value="1"/>
</dbReference>
<dbReference type="InterPro" id="IPR020617">
    <property type="entry name" value="Thiolase_C"/>
</dbReference>
<dbReference type="GO" id="GO:0003988">
    <property type="term" value="F:acetyl-CoA C-acyltransferase activity"/>
    <property type="evidence" value="ECO:0007669"/>
    <property type="project" value="UniProtKB-EC"/>
</dbReference>
<dbReference type="AlphaFoldDB" id="A0A3N4JKB9"/>
<proteinExistence type="inferred from homology"/>
<dbReference type="EC" id="2.3.1.16" evidence="7"/>
<accession>A0A3N4JKB9</accession>
<dbReference type="InterPro" id="IPR016039">
    <property type="entry name" value="Thiolase-like"/>
</dbReference>
<evidence type="ECO:0000256" key="4">
    <source>
        <dbReference type="ARBA" id="ARBA00022679"/>
    </source>
</evidence>
<sequence length="398" mass="41844">MAAKYLTKLPTDIVLTAALRTPITKAYKGAFRKTHPERLLSSLLSSLRQSSPGLPVSAIDDVCIGTVLQELGGAKVGRMAALYSGIPPRAGFSTVNRQCASSLQAIATIANALRAGEIYVGIAGGMESMSLNYASKAIPATVWDELRQGLAGDCMLPMGITSEVLTQRYGVVRADMDAFAKRSHEKALHAREMGRFEREIAPVTIENPDEGGEGEEIVVSKDDGIRPGVSISSLEKLPPAFTPMGSSTAGNSSQVSDGAAGVVMMRRETAEYYSLLPLAKYIGSVSVGVLPDEMGVGPAVAIPKLLHFTGLSKNDVDVWEINEAFASQALYCINTLGLDVRRVNPSGGAIALGHPLGATGARMMATLVHGMRRRGEEVGVLSMCIGAGQGMAGLVIAE</sequence>
<feature type="domain" description="Thiolase N-terminal" evidence="11">
    <location>
        <begin position="13"/>
        <end position="267"/>
    </location>
</feature>
<evidence type="ECO:0000259" key="11">
    <source>
        <dbReference type="Pfam" id="PF00108"/>
    </source>
</evidence>
<dbReference type="InterPro" id="IPR050215">
    <property type="entry name" value="Thiolase-like_sf_Thiolase"/>
</dbReference>
<dbReference type="CDD" id="cd00751">
    <property type="entry name" value="thiolase"/>
    <property type="match status" value="1"/>
</dbReference>
<feature type="active site" description="Proton acceptor" evidence="9">
    <location>
        <position position="354"/>
    </location>
</feature>
<evidence type="ECO:0000256" key="10">
    <source>
        <dbReference type="RuleBase" id="RU003557"/>
    </source>
</evidence>
<dbReference type="PROSITE" id="PS00099">
    <property type="entry name" value="THIOLASE_3"/>
    <property type="match status" value="1"/>
</dbReference>
<dbReference type="Pfam" id="PF02803">
    <property type="entry name" value="Thiolase_C"/>
    <property type="match status" value="1"/>
</dbReference>
<dbReference type="Proteomes" id="UP000276215">
    <property type="component" value="Unassembled WGS sequence"/>
</dbReference>
<comment type="similarity">
    <text evidence="3 10">Belongs to the thiolase-like superfamily. Thiolase family.</text>
</comment>
<name>A0A3N4JKB9_9PEZI</name>
<comment type="pathway">
    <text evidence="2">Lipid metabolism; fatty acid metabolism.</text>
</comment>
<dbReference type="OrthoDB" id="5404651at2759"/>
<keyword evidence="14" id="KW-1185">Reference proteome</keyword>
<dbReference type="Pfam" id="PF00108">
    <property type="entry name" value="Thiolase_N"/>
    <property type="match status" value="1"/>
</dbReference>
<dbReference type="GO" id="GO:0005777">
    <property type="term" value="C:peroxisome"/>
    <property type="evidence" value="ECO:0007669"/>
    <property type="project" value="TreeGrafter"/>
</dbReference>
<dbReference type="PANTHER" id="PTHR43853">
    <property type="entry name" value="3-KETOACYL-COA THIOLASE, PEROXISOMAL"/>
    <property type="match status" value="1"/>
</dbReference>
<dbReference type="PANTHER" id="PTHR43853:SF5">
    <property type="entry name" value="ACETYL-COA C-ACETYLTRANSFERASE"/>
    <property type="match status" value="1"/>
</dbReference>
<evidence type="ECO:0000256" key="7">
    <source>
        <dbReference type="ARBA" id="ARBA00024073"/>
    </source>
</evidence>
<reference evidence="13 14" key="1">
    <citation type="journal article" date="2018" name="Nat. Ecol. Evol.">
        <title>Pezizomycetes genomes reveal the molecular basis of ectomycorrhizal truffle lifestyle.</title>
        <authorList>
            <person name="Murat C."/>
            <person name="Payen T."/>
            <person name="Noel B."/>
            <person name="Kuo A."/>
            <person name="Morin E."/>
            <person name="Chen J."/>
            <person name="Kohler A."/>
            <person name="Krizsan K."/>
            <person name="Balestrini R."/>
            <person name="Da Silva C."/>
            <person name="Montanini B."/>
            <person name="Hainaut M."/>
            <person name="Levati E."/>
            <person name="Barry K.W."/>
            <person name="Belfiori B."/>
            <person name="Cichocki N."/>
            <person name="Clum A."/>
            <person name="Dockter R.B."/>
            <person name="Fauchery L."/>
            <person name="Guy J."/>
            <person name="Iotti M."/>
            <person name="Le Tacon F."/>
            <person name="Lindquist E.A."/>
            <person name="Lipzen A."/>
            <person name="Malagnac F."/>
            <person name="Mello A."/>
            <person name="Molinier V."/>
            <person name="Miyauchi S."/>
            <person name="Poulain J."/>
            <person name="Riccioni C."/>
            <person name="Rubini A."/>
            <person name="Sitrit Y."/>
            <person name="Splivallo R."/>
            <person name="Traeger S."/>
            <person name="Wang M."/>
            <person name="Zifcakova L."/>
            <person name="Wipf D."/>
            <person name="Zambonelli A."/>
            <person name="Paolocci F."/>
            <person name="Nowrousian M."/>
            <person name="Ottonello S."/>
            <person name="Baldrian P."/>
            <person name="Spatafora J.W."/>
            <person name="Henrissat B."/>
            <person name="Nagy L.G."/>
            <person name="Aury J.M."/>
            <person name="Wincker P."/>
            <person name="Grigoriev I.V."/>
            <person name="Bonfante P."/>
            <person name="Martin F.M."/>
        </authorList>
    </citation>
    <scope>NUCLEOTIDE SEQUENCE [LARGE SCALE GENOMIC DNA]</scope>
    <source>
        <strain evidence="13 14">120613-1</strain>
    </source>
</reference>
<evidence type="ECO:0000313" key="14">
    <source>
        <dbReference type="Proteomes" id="UP000276215"/>
    </source>
</evidence>